<gene>
    <name evidence="1" type="ORF">VNO77_39167</name>
</gene>
<evidence type="ECO:0000313" key="1">
    <source>
        <dbReference type="EMBL" id="KAK7313960.1"/>
    </source>
</evidence>
<accession>A0AAN9KA00</accession>
<dbReference type="AlphaFoldDB" id="A0AAN9KA00"/>
<dbReference type="EMBL" id="JAYMYQ010000009">
    <property type="protein sequence ID" value="KAK7313960.1"/>
    <property type="molecule type" value="Genomic_DNA"/>
</dbReference>
<keyword evidence="2" id="KW-1185">Reference proteome</keyword>
<evidence type="ECO:0000313" key="2">
    <source>
        <dbReference type="Proteomes" id="UP001367508"/>
    </source>
</evidence>
<dbReference type="Proteomes" id="UP001367508">
    <property type="component" value="Unassembled WGS sequence"/>
</dbReference>
<proteinExistence type="predicted"/>
<reference evidence="1 2" key="1">
    <citation type="submission" date="2024-01" db="EMBL/GenBank/DDBJ databases">
        <title>The genomes of 5 underutilized Papilionoideae crops provide insights into root nodulation and disease resistanc.</title>
        <authorList>
            <person name="Jiang F."/>
        </authorList>
    </citation>
    <scope>NUCLEOTIDE SEQUENCE [LARGE SCALE GENOMIC DNA]</scope>
    <source>
        <strain evidence="1">LVBAO_FW01</strain>
        <tissue evidence="1">Leaves</tissue>
    </source>
</reference>
<organism evidence="1 2">
    <name type="scientific">Canavalia gladiata</name>
    <name type="common">Sword bean</name>
    <name type="synonym">Dolichos gladiatus</name>
    <dbReference type="NCBI Taxonomy" id="3824"/>
    <lineage>
        <taxon>Eukaryota</taxon>
        <taxon>Viridiplantae</taxon>
        <taxon>Streptophyta</taxon>
        <taxon>Embryophyta</taxon>
        <taxon>Tracheophyta</taxon>
        <taxon>Spermatophyta</taxon>
        <taxon>Magnoliopsida</taxon>
        <taxon>eudicotyledons</taxon>
        <taxon>Gunneridae</taxon>
        <taxon>Pentapetalae</taxon>
        <taxon>rosids</taxon>
        <taxon>fabids</taxon>
        <taxon>Fabales</taxon>
        <taxon>Fabaceae</taxon>
        <taxon>Papilionoideae</taxon>
        <taxon>50 kb inversion clade</taxon>
        <taxon>NPAAA clade</taxon>
        <taxon>indigoferoid/millettioid clade</taxon>
        <taxon>Phaseoleae</taxon>
        <taxon>Canavalia</taxon>
    </lineage>
</organism>
<name>A0AAN9KA00_CANGL</name>
<sequence length="258" mass="28635">MMWVSWPGWHAVSGLIFHGLRLGTFTRGLELGVWTSRIAISAIGPCLCHKLPDVCFEATQEKSHQWKSREPNCMLLYARSLKTLHAYCLRCQPNLASLNSEISKFQEINVQGGEEFAMYAKHCTSTLWIKDLCVPYDDCNDLGGVTAFIFLARVSSPYALELEWPCGVHDPCVHVSIGSQSYSSAPVMLPGEMLAPEREASVFCSFWFILPDLEPSIAISTLAKTLPKLQTLTMLQGRSIHKSGRGTLLLTPAANPYV</sequence>
<protein>
    <submittedName>
        <fullName evidence="1">Uncharacterized protein</fullName>
    </submittedName>
</protein>
<comment type="caution">
    <text evidence="1">The sequence shown here is derived from an EMBL/GenBank/DDBJ whole genome shotgun (WGS) entry which is preliminary data.</text>
</comment>